<dbReference type="AlphaFoldDB" id="A0A2V3XUI8"/>
<dbReference type="EMBL" id="QJKD01000025">
    <property type="protein sequence ID" value="PXX44753.1"/>
    <property type="molecule type" value="Genomic_DNA"/>
</dbReference>
<organism evidence="2 3">
    <name type="scientific">Hungatella effluvii</name>
    <dbReference type="NCBI Taxonomy" id="1096246"/>
    <lineage>
        <taxon>Bacteria</taxon>
        <taxon>Bacillati</taxon>
        <taxon>Bacillota</taxon>
        <taxon>Clostridia</taxon>
        <taxon>Lachnospirales</taxon>
        <taxon>Lachnospiraceae</taxon>
        <taxon>Hungatella</taxon>
    </lineage>
</organism>
<keyword evidence="1" id="KW-0812">Transmembrane</keyword>
<name>A0A2V3XUI8_9FIRM</name>
<dbReference type="InterPro" id="IPR046061">
    <property type="entry name" value="DUF6019"/>
</dbReference>
<comment type="caution">
    <text evidence="2">The sequence shown here is derived from an EMBL/GenBank/DDBJ whole genome shotgun (WGS) entry which is preliminary data.</text>
</comment>
<dbReference type="RefSeq" id="WP_002600156.1">
    <property type="nucleotide sequence ID" value="NZ_DBEWYZ010000454.1"/>
</dbReference>
<dbReference type="Pfam" id="PF19483">
    <property type="entry name" value="DUF6019"/>
    <property type="match status" value="1"/>
</dbReference>
<keyword evidence="3" id="KW-1185">Reference proteome</keyword>
<evidence type="ECO:0000313" key="3">
    <source>
        <dbReference type="Proteomes" id="UP000248057"/>
    </source>
</evidence>
<proteinExistence type="predicted"/>
<gene>
    <name evidence="2" type="ORF">DFR60_12529</name>
</gene>
<evidence type="ECO:0000256" key="1">
    <source>
        <dbReference type="SAM" id="Phobius"/>
    </source>
</evidence>
<keyword evidence="1" id="KW-0472">Membrane</keyword>
<feature type="transmembrane region" description="Helical" evidence="1">
    <location>
        <begin position="6"/>
        <end position="28"/>
    </location>
</feature>
<protein>
    <submittedName>
        <fullName evidence="2">Uncharacterized protein</fullName>
    </submittedName>
</protein>
<reference evidence="2 3" key="1">
    <citation type="submission" date="2018-05" db="EMBL/GenBank/DDBJ databases">
        <title>Genomic Encyclopedia of Type Strains, Phase IV (KMG-IV): sequencing the most valuable type-strain genomes for metagenomic binning, comparative biology and taxonomic classification.</title>
        <authorList>
            <person name="Goeker M."/>
        </authorList>
    </citation>
    <scope>NUCLEOTIDE SEQUENCE [LARGE SCALE GENOMIC DNA]</scope>
    <source>
        <strain evidence="2 3">DSM 24995</strain>
    </source>
</reference>
<dbReference type="Proteomes" id="UP000248057">
    <property type="component" value="Unassembled WGS sequence"/>
</dbReference>
<dbReference type="GeneID" id="86065249"/>
<sequence>MSIAFWIIYVIVIIAVPVVFFVLGYYLIKKAVKNGILEAYKEIHKDQQ</sequence>
<keyword evidence="1" id="KW-1133">Transmembrane helix</keyword>
<evidence type="ECO:0000313" key="2">
    <source>
        <dbReference type="EMBL" id="PXX44753.1"/>
    </source>
</evidence>
<accession>A0A2V3XUI8</accession>